<accession>A0A7S9D8E2</accession>
<proteinExistence type="predicted"/>
<keyword evidence="1" id="KW-0812">Transmembrane</keyword>
<keyword evidence="1" id="KW-1133">Transmembrane helix</keyword>
<keyword evidence="1" id="KW-0472">Membrane</keyword>
<evidence type="ECO:0000313" key="2">
    <source>
        <dbReference type="EMBL" id="QPF92314.1"/>
    </source>
</evidence>
<dbReference type="RefSeq" id="WP_195801853.1">
    <property type="nucleotide sequence ID" value="NZ_CP061379.1"/>
</dbReference>
<gene>
    <name evidence="2" type="ORF">IC761_03150</name>
</gene>
<dbReference type="EMBL" id="CP061379">
    <property type="protein sequence ID" value="QPF92314.1"/>
    <property type="molecule type" value="Genomic_DNA"/>
</dbReference>
<name>A0A7S9D8E2_9BRAD</name>
<feature type="transmembrane region" description="Helical" evidence="1">
    <location>
        <begin position="43"/>
        <end position="64"/>
    </location>
</feature>
<dbReference type="KEGG" id="bcou:IC761_03150"/>
<evidence type="ECO:0000256" key="1">
    <source>
        <dbReference type="SAM" id="Phobius"/>
    </source>
</evidence>
<reference evidence="2 3" key="1">
    <citation type="submission" date="2020-09" db="EMBL/GenBank/DDBJ databases">
        <title>Complete genomes of bradyrhizobia occurring on native shrubby legumes in Australia.</title>
        <authorList>
            <person name="Lafay B."/>
        </authorList>
    </citation>
    <scope>NUCLEOTIDE SEQUENCE [LARGE SCALE GENOMIC DNA]</scope>
    <source>
        <strain evidence="2 3">BDV5040</strain>
    </source>
</reference>
<organism evidence="2 3">
    <name type="scientific">Bradyrhizobium commune</name>
    <dbReference type="NCBI Taxonomy" id="83627"/>
    <lineage>
        <taxon>Bacteria</taxon>
        <taxon>Pseudomonadati</taxon>
        <taxon>Pseudomonadota</taxon>
        <taxon>Alphaproteobacteria</taxon>
        <taxon>Hyphomicrobiales</taxon>
        <taxon>Nitrobacteraceae</taxon>
        <taxon>Bradyrhizobium</taxon>
    </lineage>
</organism>
<protein>
    <submittedName>
        <fullName evidence="2">Uncharacterized protein</fullName>
    </submittedName>
</protein>
<feature type="transmembrane region" description="Helical" evidence="1">
    <location>
        <begin position="70"/>
        <end position="91"/>
    </location>
</feature>
<dbReference type="AlphaFoldDB" id="A0A7S9D8E2"/>
<feature type="transmembrane region" description="Helical" evidence="1">
    <location>
        <begin position="12"/>
        <end position="31"/>
    </location>
</feature>
<dbReference type="Proteomes" id="UP000594621">
    <property type="component" value="Chromosome"/>
</dbReference>
<sequence>MTTLTIENPWPILTATAGLVAFHIGLYTLVGRERKAPFVINDIFPVFLLCLLVAITTTAAFFMPAAWTSYALQVAAAIFLTALVVSLVVVYRTTIRFIYFVDKINLFHLPLVRPLKRFWSLVNPKPNYSNNALPIDADLLRKILSVLSDFGLDLSKNSPANQSLSSIGVQVERLDASRKLLVALSAAFLRHENFVQYVTAANHPIDFIANLQKEMGQDWQARAGNVIAIDAYSSHFAFIDSIYAKKDRDFAGTGARLIQSKRTYAGIHSASSAAFKLFKTNANSESRKPALVIYEFTGALTDLESVEQFRIFLRHVIPSEKLWGGMLTVFVESGLGDNEWRLLKTYVDIAGDVNFLSNPETTMEAGR</sequence>
<evidence type="ECO:0000313" key="3">
    <source>
        <dbReference type="Proteomes" id="UP000594621"/>
    </source>
</evidence>
<keyword evidence="3" id="KW-1185">Reference proteome</keyword>